<sequence length="476" mass="51957">MPRNEDERLDETTALLPVKEPKPVTPLPKLQIGILLLLQLAEPITSQCIYPFINQLISELDITGGDEKKVGYYAGMIESVFFLTEAMFVLQWARISDHIGRKPVLLTGMAGLCISMICFGLSKTFLHLVLSRCLVGALNGNIGVIKSMMGELTDSTNMAQGFALMPVVWSAGATMGPMIGGQLAKPHTRWPNVFTARIWSQYPYLLPCAVSASFSAITFVIASIFLKETVQRRHSKKKSVRILVQAEEDPILREESLEDPATLRSLMVRPVLLSVANYGTLCLLDIAYRAIQPLFFSTPIELGGLGFTPATIGLVLGIFGLMNGSLQAVFFARVVRRWGPKRVFMAGMACFIPLFGMFPLIHALARPDGVTGIVWAAIVLQLAISVLMDMSFGCVFMFVTTSAPNRRSLGATNGIAQVIAALLRAVGPASATSLFALSLEHNWLGGGGVYLVLIFVSCLLWFVAIPLPYEPWARSE</sequence>
<feature type="transmembrane region" description="Helical" evidence="6">
    <location>
        <begin position="311"/>
        <end position="331"/>
    </location>
</feature>
<dbReference type="EMBL" id="KV429038">
    <property type="protein sequence ID" value="KZT73183.1"/>
    <property type="molecule type" value="Genomic_DNA"/>
</dbReference>
<dbReference type="InterPro" id="IPR020846">
    <property type="entry name" value="MFS_dom"/>
</dbReference>
<keyword evidence="4 6" id="KW-1133">Transmembrane helix</keyword>
<accession>A0A165TBB2</accession>
<keyword evidence="3 6" id="KW-0812">Transmembrane</keyword>
<dbReference type="OrthoDB" id="419616at2759"/>
<evidence type="ECO:0000256" key="6">
    <source>
        <dbReference type="SAM" id="Phobius"/>
    </source>
</evidence>
<dbReference type="SUPFAM" id="SSF103473">
    <property type="entry name" value="MFS general substrate transporter"/>
    <property type="match status" value="1"/>
</dbReference>
<feature type="transmembrane region" description="Helical" evidence="6">
    <location>
        <begin position="411"/>
        <end position="437"/>
    </location>
</feature>
<evidence type="ECO:0000256" key="5">
    <source>
        <dbReference type="ARBA" id="ARBA00023136"/>
    </source>
</evidence>
<feature type="transmembrane region" description="Helical" evidence="6">
    <location>
        <begin position="373"/>
        <end position="399"/>
    </location>
</feature>
<dbReference type="InterPro" id="IPR036259">
    <property type="entry name" value="MFS_trans_sf"/>
</dbReference>
<dbReference type="Pfam" id="PF07690">
    <property type="entry name" value="MFS_1"/>
    <property type="match status" value="1"/>
</dbReference>
<reference evidence="8 9" key="1">
    <citation type="journal article" date="2016" name="Mol. Biol. Evol.">
        <title>Comparative Genomics of Early-Diverging Mushroom-Forming Fungi Provides Insights into the Origins of Lignocellulose Decay Capabilities.</title>
        <authorList>
            <person name="Nagy L.G."/>
            <person name="Riley R."/>
            <person name="Tritt A."/>
            <person name="Adam C."/>
            <person name="Daum C."/>
            <person name="Floudas D."/>
            <person name="Sun H."/>
            <person name="Yadav J.S."/>
            <person name="Pangilinan J."/>
            <person name="Larsson K.H."/>
            <person name="Matsuura K."/>
            <person name="Barry K."/>
            <person name="Labutti K."/>
            <person name="Kuo R."/>
            <person name="Ohm R.A."/>
            <person name="Bhattacharya S.S."/>
            <person name="Shirouzu T."/>
            <person name="Yoshinaga Y."/>
            <person name="Martin F.M."/>
            <person name="Grigoriev I.V."/>
            <person name="Hibbett D.S."/>
        </authorList>
    </citation>
    <scope>NUCLEOTIDE SEQUENCE [LARGE SCALE GENOMIC DNA]</scope>
    <source>
        <strain evidence="8 9">L-15889</strain>
    </source>
</reference>
<gene>
    <name evidence="8" type="ORF">DAEQUDRAFT_722320</name>
</gene>
<feature type="transmembrane region" description="Helical" evidence="6">
    <location>
        <begin position="449"/>
        <end position="469"/>
    </location>
</feature>
<name>A0A165TBB2_9APHY</name>
<dbReference type="GO" id="GO:0022857">
    <property type="term" value="F:transmembrane transporter activity"/>
    <property type="evidence" value="ECO:0007669"/>
    <property type="project" value="InterPro"/>
</dbReference>
<proteinExistence type="predicted"/>
<dbReference type="Proteomes" id="UP000076727">
    <property type="component" value="Unassembled WGS sequence"/>
</dbReference>
<dbReference type="PROSITE" id="PS50850">
    <property type="entry name" value="MFS"/>
    <property type="match status" value="1"/>
</dbReference>
<keyword evidence="2" id="KW-0813">Transport</keyword>
<dbReference type="CDD" id="cd17330">
    <property type="entry name" value="MFS_SLC46_TetA_like"/>
    <property type="match status" value="1"/>
</dbReference>
<evidence type="ECO:0000256" key="2">
    <source>
        <dbReference type="ARBA" id="ARBA00022448"/>
    </source>
</evidence>
<feature type="transmembrane region" description="Helical" evidence="6">
    <location>
        <begin position="161"/>
        <end position="184"/>
    </location>
</feature>
<feature type="transmembrane region" description="Helical" evidence="6">
    <location>
        <begin position="204"/>
        <end position="226"/>
    </location>
</feature>
<evidence type="ECO:0000313" key="8">
    <source>
        <dbReference type="EMBL" id="KZT73183.1"/>
    </source>
</evidence>
<dbReference type="PANTHER" id="PTHR23504">
    <property type="entry name" value="MAJOR FACILITATOR SUPERFAMILY DOMAIN-CONTAINING PROTEIN 10"/>
    <property type="match status" value="1"/>
</dbReference>
<dbReference type="InterPro" id="IPR011701">
    <property type="entry name" value="MFS"/>
</dbReference>
<evidence type="ECO:0000256" key="3">
    <source>
        <dbReference type="ARBA" id="ARBA00022692"/>
    </source>
</evidence>
<evidence type="ECO:0000313" key="9">
    <source>
        <dbReference type="Proteomes" id="UP000076727"/>
    </source>
</evidence>
<dbReference type="Gene3D" id="1.20.1250.20">
    <property type="entry name" value="MFS general substrate transporter like domains"/>
    <property type="match status" value="1"/>
</dbReference>
<dbReference type="GO" id="GO:0016020">
    <property type="term" value="C:membrane"/>
    <property type="evidence" value="ECO:0007669"/>
    <property type="project" value="UniProtKB-SubCell"/>
</dbReference>
<keyword evidence="9" id="KW-1185">Reference proteome</keyword>
<dbReference type="AlphaFoldDB" id="A0A165TBB2"/>
<organism evidence="8 9">
    <name type="scientific">Daedalea quercina L-15889</name>
    <dbReference type="NCBI Taxonomy" id="1314783"/>
    <lineage>
        <taxon>Eukaryota</taxon>
        <taxon>Fungi</taxon>
        <taxon>Dikarya</taxon>
        <taxon>Basidiomycota</taxon>
        <taxon>Agaricomycotina</taxon>
        <taxon>Agaricomycetes</taxon>
        <taxon>Polyporales</taxon>
        <taxon>Fomitopsis</taxon>
    </lineage>
</organism>
<feature type="transmembrane region" description="Helical" evidence="6">
    <location>
        <begin position="271"/>
        <end position="291"/>
    </location>
</feature>
<feature type="transmembrane region" description="Helical" evidence="6">
    <location>
        <begin position="70"/>
        <end position="92"/>
    </location>
</feature>
<dbReference type="PANTHER" id="PTHR23504:SF15">
    <property type="entry name" value="MAJOR FACILITATOR SUPERFAMILY (MFS) PROFILE DOMAIN-CONTAINING PROTEIN"/>
    <property type="match status" value="1"/>
</dbReference>
<evidence type="ECO:0000256" key="1">
    <source>
        <dbReference type="ARBA" id="ARBA00004141"/>
    </source>
</evidence>
<feature type="transmembrane region" description="Helical" evidence="6">
    <location>
        <begin position="343"/>
        <end position="361"/>
    </location>
</feature>
<evidence type="ECO:0000259" key="7">
    <source>
        <dbReference type="PROSITE" id="PS50850"/>
    </source>
</evidence>
<keyword evidence="5 6" id="KW-0472">Membrane</keyword>
<comment type="subcellular location">
    <subcellularLocation>
        <location evidence="1">Membrane</location>
        <topology evidence="1">Multi-pass membrane protein</topology>
    </subcellularLocation>
</comment>
<feature type="domain" description="Major facilitator superfamily (MFS) profile" evidence="7">
    <location>
        <begin position="31"/>
        <end position="469"/>
    </location>
</feature>
<feature type="transmembrane region" description="Helical" evidence="6">
    <location>
        <begin position="104"/>
        <end position="122"/>
    </location>
</feature>
<evidence type="ECO:0000256" key="4">
    <source>
        <dbReference type="ARBA" id="ARBA00022989"/>
    </source>
</evidence>
<protein>
    <submittedName>
        <fullName evidence="8">MFS general substrate transporter</fullName>
    </submittedName>
</protein>